<organism evidence="1 2">
    <name type="scientific">Pedobacter soli</name>
    <dbReference type="NCBI Taxonomy" id="390242"/>
    <lineage>
        <taxon>Bacteria</taxon>
        <taxon>Pseudomonadati</taxon>
        <taxon>Bacteroidota</taxon>
        <taxon>Sphingobacteriia</taxon>
        <taxon>Sphingobacteriales</taxon>
        <taxon>Sphingobacteriaceae</taxon>
        <taxon>Pedobacter</taxon>
    </lineage>
</organism>
<evidence type="ECO:0000313" key="1">
    <source>
        <dbReference type="EMBL" id="SDD66148.1"/>
    </source>
</evidence>
<dbReference type="Proteomes" id="UP000199455">
    <property type="component" value="Unassembled WGS sequence"/>
</dbReference>
<dbReference type="AlphaFoldDB" id="A0A1G6WJY7"/>
<evidence type="ECO:0000313" key="2">
    <source>
        <dbReference type="Proteomes" id="UP000199455"/>
    </source>
</evidence>
<dbReference type="EMBL" id="FMZH01000007">
    <property type="protein sequence ID" value="SDD66148.1"/>
    <property type="molecule type" value="Genomic_DNA"/>
</dbReference>
<proteinExistence type="predicted"/>
<reference evidence="2" key="1">
    <citation type="submission" date="2016-10" db="EMBL/GenBank/DDBJ databases">
        <authorList>
            <person name="Varghese N."/>
            <person name="Submissions S."/>
        </authorList>
    </citation>
    <scope>NUCLEOTIDE SEQUENCE [LARGE SCALE GENOMIC DNA]</scope>
    <source>
        <strain evidence="2">DSM 18609</strain>
    </source>
</reference>
<name>A0A1G6WJY7_9SPHI</name>
<gene>
    <name evidence="1" type="ORF">SAMN04488024_10744</name>
</gene>
<sequence length="591" mass="69795">MKELTQDRATAIANELKSIIRKYDHRNFTAHIAFLANQHVRQSTGQIKLRSPVRQLMYLVSLYHATEIGGRALYAAGTDDHKAIIRLLNEIEKGYGYEAERTKKGEMSQEEFNHMLTTKSTFLNYYLNATLSYMEQDIERIKRTFQYHKEFIFLETGLALNDYTDFFILLTNMEIGRGKRYMEDEDDPVLRSLKLGKRFNSLSESQKIHLLDLTDRKVFNMAIPIAEIYKLADPEKAKLFLAYFTLLRNENKDYLYYTDKCPYLSKPILIMDGESILMIYSKQLINAIYDFLYEVCNRPNAPGRKISERRDLYLEEKTTEVFRDFFDSGANFYRGYYVNGNEKDLLILHNRIAYVIECKAQRQRQPLRDPVRAYDRIKDDFQKSIGNGYSQAREVETLFLGQEVFKIKNKSKQTIATINPADFDEVFTIVVTQERLGQIQCDLGLLLQLPLDCPYPWAVCINDLESFLITLKRKDDHIQGFKEFLLSRELLHERVFCYDELELCAYFLFDNENFIKMCLKDGIFFSQPDVNKFFDLFYYKGFGFKDELNLSEKLKRRDLYEESVTTFHKLRPADRIMEYMQSRAERENKRG</sequence>
<keyword evidence="2" id="KW-1185">Reference proteome</keyword>
<dbReference type="RefSeq" id="WP_090770187.1">
    <property type="nucleotide sequence ID" value="NZ_FMZH01000007.1"/>
</dbReference>
<protein>
    <recommendedName>
        <fullName evidence="3">Nuclease-related domain-containing protein</fullName>
    </recommendedName>
</protein>
<evidence type="ECO:0008006" key="3">
    <source>
        <dbReference type="Google" id="ProtNLM"/>
    </source>
</evidence>
<accession>A0A1G6WJY7</accession>